<dbReference type="AlphaFoldDB" id="A0A0D2CID3"/>
<dbReference type="CDD" id="cd02440">
    <property type="entry name" value="AdoMet_MTases"/>
    <property type="match status" value="1"/>
</dbReference>
<keyword evidence="3" id="KW-1185">Reference proteome</keyword>
<name>A0A0D2CID3_9EURO</name>
<organism evidence="2 3">
    <name type="scientific">Exophiala xenobiotica</name>
    <dbReference type="NCBI Taxonomy" id="348802"/>
    <lineage>
        <taxon>Eukaryota</taxon>
        <taxon>Fungi</taxon>
        <taxon>Dikarya</taxon>
        <taxon>Ascomycota</taxon>
        <taxon>Pezizomycotina</taxon>
        <taxon>Eurotiomycetes</taxon>
        <taxon>Chaetothyriomycetidae</taxon>
        <taxon>Chaetothyriales</taxon>
        <taxon>Herpotrichiellaceae</taxon>
        <taxon>Exophiala</taxon>
    </lineage>
</organism>
<dbReference type="PANTHER" id="PTHR43591:SF10">
    <property type="entry name" value="ABC TRANSMEMBRANE TYPE-1 DOMAIN-CONTAINING PROTEIN-RELATED"/>
    <property type="match status" value="1"/>
</dbReference>
<dbReference type="SUPFAM" id="SSF53335">
    <property type="entry name" value="S-adenosyl-L-methionine-dependent methyltransferases"/>
    <property type="match status" value="1"/>
</dbReference>
<dbReference type="EMBL" id="KN847323">
    <property type="protein sequence ID" value="KIW49607.1"/>
    <property type="molecule type" value="Genomic_DNA"/>
</dbReference>
<protein>
    <recommendedName>
        <fullName evidence="4">Methyltransferase domain-containing protein</fullName>
    </recommendedName>
</protein>
<dbReference type="PANTHER" id="PTHR43591">
    <property type="entry name" value="METHYLTRANSFERASE"/>
    <property type="match status" value="1"/>
</dbReference>
<evidence type="ECO:0000313" key="3">
    <source>
        <dbReference type="Proteomes" id="UP000054342"/>
    </source>
</evidence>
<evidence type="ECO:0008006" key="4">
    <source>
        <dbReference type="Google" id="ProtNLM"/>
    </source>
</evidence>
<feature type="compositionally biased region" description="Basic and acidic residues" evidence="1">
    <location>
        <begin position="1"/>
        <end position="20"/>
    </location>
</feature>
<dbReference type="HOGENOM" id="CLU_010595_1_2_1"/>
<accession>A0A0D2CID3</accession>
<dbReference type="Gene3D" id="3.40.50.150">
    <property type="entry name" value="Vaccinia Virus protein VP39"/>
    <property type="match status" value="1"/>
</dbReference>
<dbReference type="OrthoDB" id="2013972at2759"/>
<proteinExistence type="predicted"/>
<evidence type="ECO:0000256" key="1">
    <source>
        <dbReference type="SAM" id="MobiDB-lite"/>
    </source>
</evidence>
<dbReference type="Proteomes" id="UP000054342">
    <property type="component" value="Unassembled WGS sequence"/>
</dbReference>
<feature type="region of interest" description="Disordered" evidence="1">
    <location>
        <begin position="1"/>
        <end position="40"/>
    </location>
</feature>
<reference evidence="2 3" key="1">
    <citation type="submission" date="2015-01" db="EMBL/GenBank/DDBJ databases">
        <title>The Genome Sequence of Exophiala xenobiotica CBS118157.</title>
        <authorList>
            <consortium name="The Broad Institute Genomics Platform"/>
            <person name="Cuomo C."/>
            <person name="de Hoog S."/>
            <person name="Gorbushina A."/>
            <person name="Stielow B."/>
            <person name="Teixiera M."/>
            <person name="Abouelleil A."/>
            <person name="Chapman S.B."/>
            <person name="Priest M."/>
            <person name="Young S.K."/>
            <person name="Wortman J."/>
            <person name="Nusbaum C."/>
            <person name="Birren B."/>
        </authorList>
    </citation>
    <scope>NUCLEOTIDE SEQUENCE [LARGE SCALE GENOMIC DNA]</scope>
    <source>
        <strain evidence="2 3">CBS 118157</strain>
    </source>
</reference>
<dbReference type="GO" id="GO:0008168">
    <property type="term" value="F:methyltransferase activity"/>
    <property type="evidence" value="ECO:0007669"/>
    <property type="project" value="TreeGrafter"/>
</dbReference>
<dbReference type="Pfam" id="PF13489">
    <property type="entry name" value="Methyltransf_23"/>
    <property type="match status" value="1"/>
</dbReference>
<evidence type="ECO:0000313" key="2">
    <source>
        <dbReference type="EMBL" id="KIW49607.1"/>
    </source>
</evidence>
<dbReference type="STRING" id="348802.A0A0D2CID3"/>
<dbReference type="RefSeq" id="XP_013310191.1">
    <property type="nucleotide sequence ID" value="XM_013454737.1"/>
</dbReference>
<gene>
    <name evidence="2" type="ORF">PV05_11274</name>
</gene>
<sequence>MAFDHEEGQPGIDDDGHLTAEDSSNVPTDDSDSAFSDDSQTVLSSSLRSSIYNHRYENGRTYHAFRDGQYPIPNDEEEQARLDLLHHLFTMVLGGELYTAPLPTEPQRVLDVGTGTGIWAIEMADRFPTATVVGTDLSPIQPGFVPPNVQFYIDDAESDWIFRDFEKFDFIHGRALCGGIADWPRLYAQAYDHLEPGGWMEMQDHECWINSDDGGMERAPGCTEWIHEVDRASAMFGKRLNIAHLHRQWMIDAGFEGVTEMVRKIPIGSWAKDPKLKEIGKLMRVQMIQSIPSFMLAYYTRILGYSMERTEVTMALVKREFSDRSLHLYLRWHFVYGRKPTR</sequence>
<dbReference type="GeneID" id="25333182"/>
<dbReference type="InterPro" id="IPR029063">
    <property type="entry name" value="SAM-dependent_MTases_sf"/>
</dbReference>